<dbReference type="InterPro" id="IPR000515">
    <property type="entry name" value="MetI-like"/>
</dbReference>
<dbReference type="PATRIC" id="fig|1423722.3.peg.919"/>
<feature type="transmembrane region" description="Helical" evidence="7">
    <location>
        <begin position="236"/>
        <end position="254"/>
    </location>
</feature>
<proteinExistence type="inferred from homology"/>
<protein>
    <submittedName>
        <fullName evidence="9">ABC superfamily ATP binding cassette transporter, membrane protein</fullName>
    </submittedName>
</protein>
<evidence type="ECO:0000256" key="2">
    <source>
        <dbReference type="ARBA" id="ARBA00022448"/>
    </source>
</evidence>
<dbReference type="PANTHER" id="PTHR30043">
    <property type="entry name" value="PHOSPHONATES TRANSPORT SYSTEM PERMEASE PROTEIN"/>
    <property type="match status" value="1"/>
</dbReference>
<reference evidence="9 10" key="1">
    <citation type="journal article" date="2015" name="Genome Announc.">
        <title>Expanding the biotechnology potential of lactobacilli through comparative genomics of 213 strains and associated genera.</title>
        <authorList>
            <person name="Sun Z."/>
            <person name="Harris H.M."/>
            <person name="McCann A."/>
            <person name="Guo C."/>
            <person name="Argimon S."/>
            <person name="Zhang W."/>
            <person name="Yang X."/>
            <person name="Jeffery I.B."/>
            <person name="Cooney J.C."/>
            <person name="Kagawa T.F."/>
            <person name="Liu W."/>
            <person name="Song Y."/>
            <person name="Salvetti E."/>
            <person name="Wrobel A."/>
            <person name="Rasinkangas P."/>
            <person name="Parkhill J."/>
            <person name="Rea M.C."/>
            <person name="O'Sullivan O."/>
            <person name="Ritari J."/>
            <person name="Douillard F.P."/>
            <person name="Paul Ross R."/>
            <person name="Yang R."/>
            <person name="Briner A.E."/>
            <person name="Felis G.E."/>
            <person name="de Vos W.M."/>
            <person name="Barrangou R."/>
            <person name="Klaenhammer T.R."/>
            <person name="Caufield P.W."/>
            <person name="Cui Y."/>
            <person name="Zhang H."/>
            <person name="O'Toole P.W."/>
        </authorList>
    </citation>
    <scope>NUCLEOTIDE SEQUENCE [LARGE SCALE GENOMIC DNA]</scope>
    <source>
        <strain evidence="9 10">DSM 20534</strain>
    </source>
</reference>
<dbReference type="EMBL" id="AZCV01000002">
    <property type="protein sequence ID" value="KRK38128.1"/>
    <property type="molecule type" value="Genomic_DNA"/>
</dbReference>
<gene>
    <name evidence="9" type="ORF">FC62_GL000903</name>
</gene>
<keyword evidence="3" id="KW-1003">Cell membrane</keyword>
<evidence type="ECO:0000256" key="1">
    <source>
        <dbReference type="ARBA" id="ARBA00004651"/>
    </source>
</evidence>
<comment type="similarity">
    <text evidence="7">Belongs to the binding-protein-dependent transport system permease family.</text>
</comment>
<evidence type="ECO:0000313" key="10">
    <source>
        <dbReference type="Proteomes" id="UP000050909"/>
    </source>
</evidence>
<sequence>MDKPEISLPKRPLRPTKWILTAVMVIGLFVSISATGADFGEFFSNLDQFGAIFGEMARPDWSYSYYVIAPLIETIKMAILGTVIGAALAFPYALLISRNIVKNKIVTSIFRFILNIVRTIPDLLLGAIFVAIVGIGPVAGIISLAFFTFGMVGKLFYEAVETIDEGPIEALTAAGANKLQIIQYAVFPQIQTYFISYVLYAFEINIRASTVLGYIGAGGIGMFLQRSLSLYRYDQTGLIVLVIFAVVLVIDYVSNISREALIK</sequence>
<dbReference type="Pfam" id="PF00528">
    <property type="entry name" value="BPD_transp_1"/>
    <property type="match status" value="1"/>
</dbReference>
<dbReference type="GO" id="GO:0015416">
    <property type="term" value="F:ABC-type phosphonate transporter activity"/>
    <property type="evidence" value="ECO:0007669"/>
    <property type="project" value="InterPro"/>
</dbReference>
<dbReference type="RefSeq" id="WP_056945911.1">
    <property type="nucleotide sequence ID" value="NZ_AZCV01000002.1"/>
</dbReference>
<evidence type="ECO:0000313" key="9">
    <source>
        <dbReference type="EMBL" id="KRK38128.1"/>
    </source>
</evidence>
<keyword evidence="6 7" id="KW-0472">Membrane</keyword>
<evidence type="ECO:0000259" key="8">
    <source>
        <dbReference type="PROSITE" id="PS50928"/>
    </source>
</evidence>
<feature type="transmembrane region" description="Helical" evidence="7">
    <location>
        <begin position="123"/>
        <end position="147"/>
    </location>
</feature>
<accession>A0A0R1GVS3</accession>
<dbReference type="InterPro" id="IPR005769">
    <property type="entry name" value="PhnE/PtxC"/>
</dbReference>
<evidence type="ECO:0000256" key="5">
    <source>
        <dbReference type="ARBA" id="ARBA00022989"/>
    </source>
</evidence>
<keyword evidence="10" id="KW-1185">Reference proteome</keyword>
<dbReference type="NCBIfam" id="TIGR01097">
    <property type="entry name" value="PhnE"/>
    <property type="match status" value="1"/>
</dbReference>
<name>A0A0R1GVS3_9LACO</name>
<evidence type="ECO:0000256" key="6">
    <source>
        <dbReference type="ARBA" id="ARBA00023136"/>
    </source>
</evidence>
<feature type="domain" description="ABC transmembrane type-1" evidence="8">
    <location>
        <begin position="71"/>
        <end position="254"/>
    </location>
</feature>
<dbReference type="Gene3D" id="1.10.3720.10">
    <property type="entry name" value="MetI-like"/>
    <property type="match status" value="1"/>
</dbReference>
<dbReference type="AlphaFoldDB" id="A0A0R1GVS3"/>
<keyword evidence="4 7" id="KW-0812">Transmembrane</keyword>
<comment type="subcellular location">
    <subcellularLocation>
        <location evidence="1 7">Cell membrane</location>
        <topology evidence="1 7">Multi-pass membrane protein</topology>
    </subcellularLocation>
</comment>
<keyword evidence="5 7" id="KW-1133">Transmembrane helix</keyword>
<feature type="transmembrane region" description="Helical" evidence="7">
    <location>
        <begin position="63"/>
        <end position="95"/>
    </location>
</feature>
<keyword evidence="2 7" id="KW-0813">Transport</keyword>
<comment type="caution">
    <text evidence="9">The sequence shown here is derived from an EMBL/GenBank/DDBJ whole genome shotgun (WGS) entry which is preliminary data.</text>
</comment>
<dbReference type="PROSITE" id="PS50928">
    <property type="entry name" value="ABC_TM1"/>
    <property type="match status" value="1"/>
</dbReference>
<dbReference type="PANTHER" id="PTHR30043:SF1">
    <property type="entry name" value="ABC TRANSPORT SYSTEM PERMEASE PROTEIN P69"/>
    <property type="match status" value="1"/>
</dbReference>
<organism evidence="9 10">
    <name type="scientific">Amylolactobacillus amylotrophicus DSM 20534</name>
    <dbReference type="NCBI Taxonomy" id="1423722"/>
    <lineage>
        <taxon>Bacteria</taxon>
        <taxon>Bacillati</taxon>
        <taxon>Bacillota</taxon>
        <taxon>Bacilli</taxon>
        <taxon>Lactobacillales</taxon>
        <taxon>Lactobacillaceae</taxon>
        <taxon>Amylolactobacillus</taxon>
    </lineage>
</organism>
<evidence type="ECO:0000256" key="4">
    <source>
        <dbReference type="ARBA" id="ARBA00022692"/>
    </source>
</evidence>
<dbReference type="SUPFAM" id="SSF161098">
    <property type="entry name" value="MetI-like"/>
    <property type="match status" value="1"/>
</dbReference>
<feature type="transmembrane region" description="Helical" evidence="7">
    <location>
        <begin position="204"/>
        <end position="224"/>
    </location>
</feature>
<evidence type="ECO:0000256" key="3">
    <source>
        <dbReference type="ARBA" id="ARBA00022475"/>
    </source>
</evidence>
<dbReference type="InterPro" id="IPR035906">
    <property type="entry name" value="MetI-like_sf"/>
</dbReference>
<feature type="transmembrane region" description="Helical" evidence="7">
    <location>
        <begin position="18"/>
        <end position="37"/>
    </location>
</feature>
<evidence type="ECO:0000256" key="7">
    <source>
        <dbReference type="RuleBase" id="RU363032"/>
    </source>
</evidence>
<dbReference type="CDD" id="cd06261">
    <property type="entry name" value="TM_PBP2"/>
    <property type="match status" value="1"/>
</dbReference>
<dbReference type="Proteomes" id="UP000050909">
    <property type="component" value="Unassembled WGS sequence"/>
</dbReference>
<dbReference type="GO" id="GO:0005886">
    <property type="term" value="C:plasma membrane"/>
    <property type="evidence" value="ECO:0007669"/>
    <property type="project" value="UniProtKB-SubCell"/>
</dbReference>